<evidence type="ECO:0008006" key="3">
    <source>
        <dbReference type="Google" id="ProtNLM"/>
    </source>
</evidence>
<dbReference type="SUPFAM" id="SSF53448">
    <property type="entry name" value="Nucleotide-diphospho-sugar transferases"/>
    <property type="match status" value="1"/>
</dbReference>
<dbReference type="Proteomes" id="UP000214561">
    <property type="component" value="Chromosome"/>
</dbReference>
<proteinExistence type="predicted"/>
<dbReference type="RefSeq" id="WP_094197964.1">
    <property type="nucleotide sequence ID" value="NZ_CP021641.1"/>
</dbReference>
<evidence type="ECO:0000313" key="2">
    <source>
        <dbReference type="Proteomes" id="UP000214561"/>
    </source>
</evidence>
<dbReference type="KEGG" id="afq:AFA_17000"/>
<name>A0AB33CWN5_ALCFA</name>
<evidence type="ECO:0000313" key="1">
    <source>
        <dbReference type="EMBL" id="ASR91010.1"/>
    </source>
</evidence>
<dbReference type="EMBL" id="CP021641">
    <property type="protein sequence ID" value="ASR91010.1"/>
    <property type="molecule type" value="Genomic_DNA"/>
</dbReference>
<reference evidence="1 2" key="1">
    <citation type="submission" date="2017-05" db="EMBL/GenBank/DDBJ databases">
        <authorList>
            <person name="Qiu J.G."/>
            <person name="He J."/>
        </authorList>
    </citation>
    <scope>NUCLEOTIDE SEQUENCE [LARGE SCALE GENOMIC DNA]</scope>
    <source>
        <strain evidence="1 2">JQ135</strain>
    </source>
</reference>
<dbReference type="InterPro" id="IPR029044">
    <property type="entry name" value="Nucleotide-diphossugar_trans"/>
</dbReference>
<sequence length="253" mass="28965">MFYFAIPFRAKATSKSWRDVCQLLRGTINSISEAGADYKIIIACHDKPDFCDEVDSSRVEFIQVQHQVPVDKSGYMADKTSKKNVARKRILGVARPGDFFMFMDADDLVSKDFFEKIEAVYHRNPDADDLALYAGYVYDVGRKKLAYLDGEKKFFYRNCGSCFISRLRDIDFINEDKGFLCSLVDHTKFPESSLFYSRSVMAVKIPVVSYLVNHGSNDASERVSSSHIESFVDSFLCHEDNVIKRFNSNFSIF</sequence>
<gene>
    <name evidence="1" type="ORF">AFA_17000</name>
</gene>
<dbReference type="AlphaFoldDB" id="A0AB33CWN5"/>
<organism evidence="1 2">
    <name type="scientific">Alcaligenes faecalis</name>
    <dbReference type="NCBI Taxonomy" id="511"/>
    <lineage>
        <taxon>Bacteria</taxon>
        <taxon>Pseudomonadati</taxon>
        <taxon>Pseudomonadota</taxon>
        <taxon>Betaproteobacteria</taxon>
        <taxon>Burkholderiales</taxon>
        <taxon>Alcaligenaceae</taxon>
        <taxon>Alcaligenes</taxon>
    </lineage>
</organism>
<dbReference type="Gene3D" id="3.90.550.10">
    <property type="entry name" value="Spore Coat Polysaccharide Biosynthesis Protein SpsA, Chain A"/>
    <property type="match status" value="1"/>
</dbReference>
<accession>A0AB33CWN5</accession>
<protein>
    <recommendedName>
        <fullName evidence="3">Glycosyltransferase family 2 protein</fullName>
    </recommendedName>
</protein>
<dbReference type="CDD" id="cd00761">
    <property type="entry name" value="Glyco_tranf_GTA_type"/>
    <property type="match status" value="1"/>
</dbReference>